<evidence type="ECO:0000313" key="2">
    <source>
        <dbReference type="Proteomes" id="UP000285123"/>
    </source>
</evidence>
<dbReference type="Pfam" id="PF10025">
    <property type="entry name" value="DUF2267"/>
    <property type="match status" value="1"/>
</dbReference>
<dbReference type="AlphaFoldDB" id="A0A423Q857"/>
<dbReference type="InterPro" id="IPR038282">
    <property type="entry name" value="DUF2267_sf"/>
</dbReference>
<comment type="caution">
    <text evidence="1">The sequence shown here is derived from an EMBL/GenBank/DDBJ whole genome shotgun (WGS) entry which is preliminary data.</text>
</comment>
<evidence type="ECO:0008006" key="3">
    <source>
        <dbReference type="Google" id="ProtNLM"/>
    </source>
</evidence>
<protein>
    <recommendedName>
        <fullName evidence="3">DUF2267 domain-containing protein</fullName>
    </recommendedName>
</protein>
<organism evidence="1 2">
    <name type="scientific">Salinisphaera orenii YIM 95161</name>
    <dbReference type="NCBI Taxonomy" id="1051139"/>
    <lineage>
        <taxon>Bacteria</taxon>
        <taxon>Pseudomonadati</taxon>
        <taxon>Pseudomonadota</taxon>
        <taxon>Gammaproteobacteria</taxon>
        <taxon>Salinisphaerales</taxon>
        <taxon>Salinisphaeraceae</taxon>
        <taxon>Salinisphaera</taxon>
    </lineage>
</organism>
<name>A0A423Q857_9GAMM</name>
<dbReference type="OrthoDB" id="7062840at2"/>
<dbReference type="Proteomes" id="UP000285123">
    <property type="component" value="Unassembled WGS sequence"/>
</dbReference>
<dbReference type="Gene3D" id="1.10.490.110">
    <property type="entry name" value="Uncharacterized conserved protein DUF2267"/>
    <property type="match status" value="1"/>
</dbReference>
<accession>A0A423Q857</accession>
<dbReference type="InterPro" id="IPR018727">
    <property type="entry name" value="DUF2267"/>
</dbReference>
<evidence type="ECO:0000313" key="1">
    <source>
        <dbReference type="EMBL" id="ROO36319.1"/>
    </source>
</evidence>
<dbReference type="EMBL" id="AYKF01000024">
    <property type="protein sequence ID" value="ROO36319.1"/>
    <property type="molecule type" value="Genomic_DNA"/>
</dbReference>
<gene>
    <name evidence="1" type="ORF">SAHL_02210</name>
</gene>
<proteinExistence type="predicted"/>
<reference evidence="1 2" key="1">
    <citation type="submission" date="2013-10" db="EMBL/GenBank/DDBJ databases">
        <title>Salinisphaera halophila YIM 95161 Genome Sequencing.</title>
        <authorList>
            <person name="Lai Q."/>
            <person name="Li C."/>
            <person name="Shao Z."/>
        </authorList>
    </citation>
    <scope>NUCLEOTIDE SEQUENCE [LARGE SCALE GENOMIC DNA]</scope>
    <source>
        <strain evidence="1 2">YIM 95161</strain>
    </source>
</reference>
<sequence length="147" mass="15939">MDIPVVDAPARRPDIAGVFMQTDRFIAHVNHACPSLDADVAHEVTLITLETLCEQLPLDQAKRLAAQLPQELTEAVEAGGDRGETSDVPITLAEFYSKLMFRTELEEDTTRRVAQAVASALRQAVSDGEISDVALDLPSELDQLVAA</sequence>